<keyword evidence="2" id="KW-0547">Nucleotide-binding</keyword>
<name>A0A812PZQ4_9DINO</name>
<evidence type="ECO:0000313" key="8">
    <source>
        <dbReference type="Proteomes" id="UP000604046"/>
    </source>
</evidence>
<dbReference type="GO" id="GO:0004672">
    <property type="term" value="F:protein kinase activity"/>
    <property type="evidence" value="ECO:0007669"/>
    <property type="project" value="InterPro"/>
</dbReference>
<gene>
    <name evidence="7" type="primary">MAPKKK3</name>
    <name evidence="7" type="ORF">SNAT2548_LOCUS18615</name>
</gene>
<dbReference type="PANTHER" id="PTHR48016:SF56">
    <property type="entry name" value="MAPKK KINASE"/>
    <property type="match status" value="1"/>
</dbReference>
<dbReference type="Pfam" id="PF00069">
    <property type="entry name" value="Pkinase"/>
    <property type="match status" value="1"/>
</dbReference>
<keyword evidence="4" id="KW-0067">ATP-binding</keyword>
<evidence type="ECO:0000256" key="5">
    <source>
        <dbReference type="SAM" id="MobiDB-lite"/>
    </source>
</evidence>
<dbReference type="SUPFAM" id="SSF56112">
    <property type="entry name" value="Protein kinase-like (PK-like)"/>
    <property type="match status" value="1"/>
</dbReference>
<dbReference type="InterPro" id="IPR050538">
    <property type="entry name" value="MAP_kinase_kinase_kinase"/>
</dbReference>
<dbReference type="PROSITE" id="PS50011">
    <property type="entry name" value="PROTEIN_KINASE_DOM"/>
    <property type="match status" value="1"/>
</dbReference>
<dbReference type="Gene3D" id="1.10.510.10">
    <property type="entry name" value="Transferase(Phosphotransferase) domain 1"/>
    <property type="match status" value="1"/>
</dbReference>
<dbReference type="AlphaFoldDB" id="A0A812PZQ4"/>
<feature type="domain" description="Protein kinase" evidence="6">
    <location>
        <begin position="198"/>
        <end position="454"/>
    </location>
</feature>
<accession>A0A812PZQ4</accession>
<dbReference type="EMBL" id="CAJNDS010002151">
    <property type="protein sequence ID" value="CAE7352600.1"/>
    <property type="molecule type" value="Genomic_DNA"/>
</dbReference>
<dbReference type="InterPro" id="IPR000719">
    <property type="entry name" value="Prot_kinase_dom"/>
</dbReference>
<dbReference type="CDD" id="cd06606">
    <property type="entry name" value="STKc_MAPKKK"/>
    <property type="match status" value="1"/>
</dbReference>
<feature type="compositionally biased region" description="Pro residues" evidence="5">
    <location>
        <begin position="78"/>
        <end position="87"/>
    </location>
</feature>
<organism evidence="7 8">
    <name type="scientific">Symbiodinium natans</name>
    <dbReference type="NCBI Taxonomy" id="878477"/>
    <lineage>
        <taxon>Eukaryota</taxon>
        <taxon>Sar</taxon>
        <taxon>Alveolata</taxon>
        <taxon>Dinophyceae</taxon>
        <taxon>Suessiales</taxon>
        <taxon>Symbiodiniaceae</taxon>
        <taxon>Symbiodinium</taxon>
    </lineage>
</organism>
<evidence type="ECO:0000259" key="6">
    <source>
        <dbReference type="PROSITE" id="PS50011"/>
    </source>
</evidence>
<sequence length="462" mass="49702">MAASFVPLHKQAPPGQTLTASPGSPQDTPGQIKPSSSSSTRGGTMEASFQQSPPEPSSSSSRPNSSSRQGTLAVSPQQQPPPGPPAPSAEAFGDLPTAVPEVFEEVVPPPPPIPQRREEHTLEHLRDLFPEDPLEAPCRYFGDDDLSDDDVQPPPPTEAASRFAFTYGKRGKLAALSFSEQWLGRMSSPAPPQGTKKWVRDESIGHGTLGNVLRALDQETGSLFAVREVLIGTSDAEFKHALETEIQICSALKHPSIVAYLGHDWIAGSLYIYMEYAIGGSMSSVLQQFGAFEEGLISRYGRDVLEGLDYLHTRSPPVLHGNIKSANVLMGQSADGGELCAKLADFGCPTSNVIALKGSIRWMAPEVVVKNVGYGRMADVWSFGCVIIEMGAAQLPWGKVDNAMVVMYKIGMSSETPPLPTSFSKRCADFTQRCLQREPTQRAGAADLLQHPFVVEAASDDD</sequence>
<evidence type="ECO:0000256" key="4">
    <source>
        <dbReference type="ARBA" id="ARBA00022840"/>
    </source>
</evidence>
<dbReference type="Proteomes" id="UP000604046">
    <property type="component" value="Unassembled WGS sequence"/>
</dbReference>
<dbReference type="OrthoDB" id="266718at2759"/>
<keyword evidence="1" id="KW-0808">Transferase</keyword>
<reference evidence="7" key="1">
    <citation type="submission" date="2021-02" db="EMBL/GenBank/DDBJ databases">
        <authorList>
            <person name="Dougan E. K."/>
            <person name="Rhodes N."/>
            <person name="Thang M."/>
            <person name="Chan C."/>
        </authorList>
    </citation>
    <scope>NUCLEOTIDE SEQUENCE</scope>
</reference>
<evidence type="ECO:0000256" key="2">
    <source>
        <dbReference type="ARBA" id="ARBA00022741"/>
    </source>
</evidence>
<keyword evidence="8" id="KW-1185">Reference proteome</keyword>
<evidence type="ECO:0000256" key="1">
    <source>
        <dbReference type="ARBA" id="ARBA00022679"/>
    </source>
</evidence>
<feature type="compositionally biased region" description="Polar residues" evidence="5">
    <location>
        <begin position="14"/>
        <end position="51"/>
    </location>
</feature>
<dbReference type="PANTHER" id="PTHR48016">
    <property type="entry name" value="MAP KINASE KINASE KINASE SSK2-RELATED-RELATED"/>
    <property type="match status" value="1"/>
</dbReference>
<evidence type="ECO:0000256" key="3">
    <source>
        <dbReference type="ARBA" id="ARBA00022777"/>
    </source>
</evidence>
<keyword evidence="3" id="KW-0418">Kinase</keyword>
<proteinExistence type="predicted"/>
<dbReference type="InterPro" id="IPR011009">
    <property type="entry name" value="Kinase-like_dom_sf"/>
</dbReference>
<protein>
    <submittedName>
        <fullName evidence="7">MAPKKK3 protein</fullName>
    </submittedName>
</protein>
<comment type="caution">
    <text evidence="7">The sequence shown here is derived from an EMBL/GenBank/DDBJ whole genome shotgun (WGS) entry which is preliminary data.</text>
</comment>
<feature type="compositionally biased region" description="Low complexity" evidence="5">
    <location>
        <begin position="57"/>
        <end position="67"/>
    </location>
</feature>
<feature type="region of interest" description="Disordered" evidence="5">
    <location>
        <begin position="1"/>
        <end position="116"/>
    </location>
</feature>
<dbReference type="GO" id="GO:0005524">
    <property type="term" value="F:ATP binding"/>
    <property type="evidence" value="ECO:0007669"/>
    <property type="project" value="UniProtKB-KW"/>
</dbReference>
<evidence type="ECO:0000313" key="7">
    <source>
        <dbReference type="EMBL" id="CAE7352600.1"/>
    </source>
</evidence>